<dbReference type="STRING" id="4909.A0A1V2LK21"/>
<evidence type="ECO:0000313" key="10">
    <source>
        <dbReference type="EMBL" id="ONH72726.1"/>
    </source>
</evidence>
<feature type="compositionally biased region" description="Basic and acidic residues" evidence="6">
    <location>
        <begin position="454"/>
        <end position="464"/>
    </location>
</feature>
<dbReference type="Proteomes" id="UP000189274">
    <property type="component" value="Unassembled WGS sequence"/>
</dbReference>
<dbReference type="SUPFAM" id="SSF50978">
    <property type="entry name" value="WD40 repeat-like"/>
    <property type="match status" value="1"/>
</dbReference>
<keyword evidence="12" id="KW-1185">Reference proteome</keyword>
<dbReference type="InterPro" id="IPR048591">
    <property type="entry name" value="WDHD1/CFT4_hel"/>
</dbReference>
<dbReference type="InterPro" id="IPR036322">
    <property type="entry name" value="WD40_repeat_dom_sf"/>
</dbReference>
<dbReference type="GO" id="GO:0043596">
    <property type="term" value="C:nuclear replication fork"/>
    <property type="evidence" value="ECO:0007669"/>
    <property type="project" value="TreeGrafter"/>
</dbReference>
<feature type="domain" description="WDHD1/CFT4 second beta-propeller" evidence="7">
    <location>
        <begin position="503"/>
        <end position="801"/>
    </location>
</feature>
<keyword evidence="3" id="KW-0677">Repeat</keyword>
<evidence type="ECO:0000259" key="8">
    <source>
        <dbReference type="Pfam" id="PF20946"/>
    </source>
</evidence>
<evidence type="ECO:0000256" key="2">
    <source>
        <dbReference type="ARBA" id="ARBA00022574"/>
    </source>
</evidence>
<keyword evidence="2 5" id="KW-0853">WD repeat</keyword>
<dbReference type="PANTHER" id="PTHR19932:SF10">
    <property type="entry name" value="WD REPEAT AND HMG-BOX DNA-BINDING PROTEIN 1"/>
    <property type="match status" value="1"/>
</dbReference>
<comment type="subcellular location">
    <subcellularLocation>
        <location evidence="1">Nucleus</location>
    </subcellularLocation>
</comment>
<evidence type="ECO:0000256" key="1">
    <source>
        <dbReference type="ARBA" id="ARBA00004123"/>
    </source>
</evidence>
<evidence type="ECO:0000256" key="4">
    <source>
        <dbReference type="ARBA" id="ARBA00023242"/>
    </source>
</evidence>
<dbReference type="InterPro" id="IPR019775">
    <property type="entry name" value="WD40_repeat_CS"/>
</dbReference>
<dbReference type="InterPro" id="IPR013211">
    <property type="entry name" value="LVIVD"/>
</dbReference>
<evidence type="ECO:0000313" key="9">
    <source>
        <dbReference type="EMBL" id="AWU73437.1"/>
    </source>
</evidence>
<dbReference type="Pfam" id="PF12341">
    <property type="entry name" value="Mcl1_mid"/>
    <property type="match status" value="1"/>
</dbReference>
<feature type="compositionally biased region" description="Acidic residues" evidence="6">
    <location>
        <begin position="442"/>
        <end position="453"/>
    </location>
</feature>
<dbReference type="OrthoDB" id="427368at2759"/>
<dbReference type="Pfam" id="PF00400">
    <property type="entry name" value="WD40"/>
    <property type="match status" value="1"/>
</dbReference>
<reference evidence="11" key="1">
    <citation type="journal article" date="2017" name="Genome Announc.">
        <title>Genome sequences of Cyberlindnera fabianii 65, Pichia kudriavzevii 129, and Saccharomyces cerevisiae 131 isolated from fermented masau fruits in Zimbabwe.</title>
        <authorList>
            <person name="van Rijswijck I.M.H."/>
            <person name="Derks M.F.L."/>
            <person name="Abee T."/>
            <person name="de Ridder D."/>
            <person name="Smid E.J."/>
        </authorList>
    </citation>
    <scope>NUCLEOTIDE SEQUENCE [LARGE SCALE GENOMIC DNA]</scope>
    <source>
        <strain evidence="11">129</strain>
    </source>
</reference>
<dbReference type="EMBL" id="CP028773">
    <property type="protein sequence ID" value="AWU73437.1"/>
    <property type="molecule type" value="Genomic_DNA"/>
</dbReference>
<dbReference type="Gene3D" id="2.130.10.10">
    <property type="entry name" value="YVTN repeat-like/Quinoprotein amine dehydrogenase"/>
    <property type="match status" value="1"/>
</dbReference>
<dbReference type="SMART" id="SM00320">
    <property type="entry name" value="WD40"/>
    <property type="match status" value="3"/>
</dbReference>
<sequence length="951" mass="106902">MNLEDRVTHAYMNDAAVSVASTPTTLFTAADGSIKVFDLINTTSEPEIVNTLEKVKDFDIRVLNDKAYGLVCGGSDCSYHNLSNFLGINNKHRHNDSIISEMKKIWRSEAKITQAIFTHGGQRACIGDLAANMVIIDISNPTDSTTFGKVTEKIKVNGEIVGLSYSYAVDLMAVTVADGGIYIYSMSSNNTERRASLGTLVVDKRVALTHEMGLVDDDDSDLSDLSDTNFDDEDSMFTETTMGVGGKNSRNKTNNLIKFASSKTAWNPVGDVLAVPNKNYKIDFYNVVNWAVPAFTLYAGGNHHKNYISGLAYSPDGKYLASISLDKSLIIWDIKDKKIKGKVGLPFIGCDITWCDNSSVAIGSNKGDVLTIDKSTFIDIITPKLVPEKEINDTTGTVDIANGKGVNNNVTGDSDDSGDDVNISDDEEEAEEERLDRRNSQDLDDFIIDDETNTDSRRRYRDNDSQSTELTDFNKRARRETGNDENHLYKLNVRSGWGRSLTKPYSVGSTPWEGSDRRYLTITPIGCVYTVKIQSVYKVTVLFFDEEKHRKYFFDDLNGFDICSINDQGSVFATSGYKKQKGFIARIEYKDHSNGKTGETQWIRDIALRPYEFITCVSVYGNNIFVCTNKGFVRRYNLYGRLQNIMMMDCVVGIMNNNNYVFTVIKRTIGSGYLFNIQDLDGEYIQQEVGLPLITENDFGEDQCDIPVKSMFFSSEGEPCLVRNDGILMVLTRWRDSNSKPVWKPLLDIQEGVSRAGRGTELKAWPLGLFGDNFMFVPFRGTKFPIFPLLTPMNVDVRIPLNYYDPNKRKPIREIDEEDRELFGDEENEIEEPQINKAEEAEEQFLRTLVLAEILNDAISNNEVESSEGLEKLQLLSLDYDKALLIQIDDACSSGDSDDAYELCKMLRDSRALNAAQRLAEMKSMAGLARRIMNLREARMAEEEHDVLEEE</sequence>
<evidence type="ECO:0000259" key="7">
    <source>
        <dbReference type="Pfam" id="PF12341"/>
    </source>
</evidence>
<dbReference type="InterPro" id="IPR022100">
    <property type="entry name" value="WDHD1/CFT4_beta-prop_2nd"/>
</dbReference>
<proteinExistence type="predicted"/>
<dbReference type="InterPro" id="IPR001680">
    <property type="entry name" value="WD40_rpt"/>
</dbReference>
<evidence type="ECO:0000313" key="11">
    <source>
        <dbReference type="Proteomes" id="UP000189274"/>
    </source>
</evidence>
<dbReference type="PROSITE" id="PS50294">
    <property type="entry name" value="WD_REPEATS_REGION"/>
    <property type="match status" value="1"/>
</dbReference>
<dbReference type="PANTHER" id="PTHR19932">
    <property type="entry name" value="WD REPEAT AND HMG-BOX DNA BINDING PROTEIN"/>
    <property type="match status" value="1"/>
</dbReference>
<name>A0A1V2LK21_PICKU</name>
<feature type="domain" description="WDHD1/CFT4 helical bundle" evidence="8">
    <location>
        <begin position="840"/>
        <end position="942"/>
    </location>
</feature>
<dbReference type="Pfam" id="PF20946">
    <property type="entry name" value="Ctf4_C"/>
    <property type="match status" value="1"/>
</dbReference>
<dbReference type="VEuPathDB" id="FungiDB:C5L36_0A00490"/>
<keyword evidence="4" id="KW-0539">Nucleus</keyword>
<evidence type="ECO:0000256" key="3">
    <source>
        <dbReference type="ARBA" id="ARBA00022737"/>
    </source>
</evidence>
<dbReference type="GO" id="GO:0006261">
    <property type="term" value="P:DNA-templated DNA replication"/>
    <property type="evidence" value="ECO:0007669"/>
    <property type="project" value="TreeGrafter"/>
</dbReference>
<feature type="region of interest" description="Disordered" evidence="6">
    <location>
        <begin position="396"/>
        <end position="467"/>
    </location>
</feature>
<dbReference type="PROSITE" id="PS00678">
    <property type="entry name" value="WD_REPEATS_1"/>
    <property type="match status" value="1"/>
</dbReference>
<feature type="repeat" description="WD" evidence="5">
    <location>
        <begin position="301"/>
        <end position="342"/>
    </location>
</feature>
<evidence type="ECO:0000256" key="5">
    <source>
        <dbReference type="PROSITE-ProRule" id="PRU00221"/>
    </source>
</evidence>
<reference evidence="10" key="2">
    <citation type="submission" date="2017-01" db="EMBL/GenBank/DDBJ databases">
        <authorList>
            <person name="Mah S.A."/>
            <person name="Swanson W.J."/>
            <person name="Moy G.W."/>
            <person name="Vacquier V.D."/>
        </authorList>
    </citation>
    <scope>NUCLEOTIDE SEQUENCE [LARGE SCALE GENOMIC DNA]</scope>
    <source>
        <strain evidence="10">129</strain>
    </source>
</reference>
<dbReference type="GO" id="GO:0006281">
    <property type="term" value="P:DNA repair"/>
    <property type="evidence" value="ECO:0007669"/>
    <property type="project" value="TreeGrafter"/>
</dbReference>
<evidence type="ECO:0000313" key="12">
    <source>
        <dbReference type="Proteomes" id="UP000249293"/>
    </source>
</evidence>
<dbReference type="GO" id="GO:0000278">
    <property type="term" value="P:mitotic cell cycle"/>
    <property type="evidence" value="ECO:0007669"/>
    <property type="project" value="TreeGrafter"/>
</dbReference>
<dbReference type="Proteomes" id="UP000249293">
    <property type="component" value="Chromosome 1"/>
</dbReference>
<evidence type="ECO:0000256" key="6">
    <source>
        <dbReference type="SAM" id="MobiDB-lite"/>
    </source>
</evidence>
<gene>
    <name evidence="10" type="ORF">BOH78_3642</name>
    <name evidence="9" type="ORF">C5L36_0A00490</name>
</gene>
<accession>A0A1V2LK21</accession>
<dbReference type="PROSITE" id="PS50082">
    <property type="entry name" value="WD_REPEATS_2"/>
    <property type="match status" value="1"/>
</dbReference>
<dbReference type="AlphaFoldDB" id="A0A1V2LK21"/>
<reference evidence="9 12" key="3">
    <citation type="submission" date="2018-06" db="EMBL/GenBank/DDBJ databases">
        <title>Population genomics shows no distinction between pathogenic Candida krusei and environmental Pichia kudriavzevii: One species, four names.</title>
        <authorList>
            <person name="Douglass A.P."/>
            <person name="Offei B."/>
            <person name="Braun-Galleani S."/>
            <person name="Coughlan A.Y."/>
            <person name="Martos A."/>
            <person name="Ortiz-Merino R.A."/>
            <person name="Byrne K.P."/>
            <person name="Wolfe K.H."/>
        </authorList>
    </citation>
    <scope>NUCLEOTIDE SEQUENCE [LARGE SCALE GENOMIC DNA]</scope>
    <source>
        <strain evidence="9 12">CBS573</strain>
    </source>
</reference>
<protein>
    <submittedName>
        <fullName evidence="10">DNA polymerase alpha-binding protein</fullName>
    </submittedName>
</protein>
<organism evidence="10 11">
    <name type="scientific">Pichia kudriavzevii</name>
    <name type="common">Yeast</name>
    <name type="synonym">Issatchenkia orientalis</name>
    <dbReference type="NCBI Taxonomy" id="4909"/>
    <lineage>
        <taxon>Eukaryota</taxon>
        <taxon>Fungi</taxon>
        <taxon>Dikarya</taxon>
        <taxon>Ascomycota</taxon>
        <taxon>Saccharomycotina</taxon>
        <taxon>Pichiomycetes</taxon>
        <taxon>Pichiales</taxon>
        <taxon>Pichiaceae</taxon>
        <taxon>Pichia</taxon>
    </lineage>
</organism>
<dbReference type="InterPro" id="IPR015943">
    <property type="entry name" value="WD40/YVTN_repeat-like_dom_sf"/>
</dbReference>
<dbReference type="EMBL" id="MQVM01000019">
    <property type="protein sequence ID" value="ONH72726.1"/>
    <property type="molecule type" value="Genomic_DNA"/>
</dbReference>
<dbReference type="Pfam" id="PF08309">
    <property type="entry name" value="LVIVD"/>
    <property type="match status" value="1"/>
</dbReference>
<dbReference type="GO" id="GO:0003682">
    <property type="term" value="F:chromatin binding"/>
    <property type="evidence" value="ECO:0007669"/>
    <property type="project" value="TreeGrafter"/>
</dbReference>
<feature type="compositionally biased region" description="Acidic residues" evidence="6">
    <location>
        <begin position="413"/>
        <end position="433"/>
    </location>
</feature>